<feature type="active site" description="Proton acceptor" evidence="7">
    <location>
        <position position="22"/>
    </location>
</feature>
<reference evidence="10 11" key="1">
    <citation type="journal article" date="2016" name="Int. J. Syst. Evol. Microbiol.">
        <title>Paraphotobacterium marinum gen. nov., sp. nov., a member of the family Vibrionaceae, isolated from surface seawater.</title>
        <authorList>
            <person name="Huang Z."/>
            <person name="Dong C."/>
            <person name="Shao Z."/>
        </authorList>
    </citation>
    <scope>NUCLEOTIDE SEQUENCE [LARGE SCALE GENOMIC DNA]</scope>
    <source>
        <strain evidence="10 11">NSCS20N07D</strain>
    </source>
</reference>
<dbReference type="HAMAP" id="MF_00083">
    <property type="entry name" value="Pept_tRNA_hydro_bact"/>
    <property type="match status" value="1"/>
</dbReference>
<dbReference type="EMBL" id="CP022355">
    <property type="protein sequence ID" value="ASK77773.1"/>
    <property type="molecule type" value="Genomic_DNA"/>
</dbReference>
<dbReference type="GO" id="GO:0005737">
    <property type="term" value="C:cytoplasm"/>
    <property type="evidence" value="ECO:0007669"/>
    <property type="project" value="UniProtKB-SubCell"/>
</dbReference>
<feature type="binding site" evidence="7">
    <location>
        <position position="68"/>
    </location>
    <ligand>
        <name>tRNA</name>
        <dbReference type="ChEBI" id="CHEBI:17843"/>
    </ligand>
</feature>
<comment type="function">
    <text evidence="7">Catalyzes the release of premature peptidyl moieties from peptidyl-tRNA molecules trapped in stalled 50S ribosomal subunits, and thus maintains levels of free tRNAs and 50S ribosomes.</text>
</comment>
<feature type="binding site" evidence="7">
    <location>
        <position position="70"/>
    </location>
    <ligand>
        <name>tRNA</name>
        <dbReference type="ChEBI" id="CHEBI:17843"/>
    </ligand>
</feature>
<dbReference type="GO" id="GO:0006515">
    <property type="term" value="P:protein quality control for misfolded or incompletely synthesized proteins"/>
    <property type="evidence" value="ECO:0007669"/>
    <property type="project" value="UniProtKB-UniRule"/>
</dbReference>
<dbReference type="Pfam" id="PF01195">
    <property type="entry name" value="Pept_tRNA_hydro"/>
    <property type="match status" value="1"/>
</dbReference>
<keyword evidence="11" id="KW-1185">Reference proteome</keyword>
<protein>
    <recommendedName>
        <fullName evidence="6 7">Peptidyl-tRNA hydrolase</fullName>
        <shortName evidence="7">Pth</shortName>
        <ecNumber evidence="1 7">3.1.1.29</ecNumber>
    </recommendedName>
</protein>
<keyword evidence="4 7" id="KW-0694">RNA-binding</keyword>
<sequence>MKRLKLLVGLANPGPEYKNTRHNVGAWFIESILSEKNSTFKFEKKFQANYSKISVRGHDVHVLVPQTYMNLSGQSVLAIMNFFKIKAEETLVAHDDLDLIPGVAKIKLGGGHGGHNGLKDIMNRINSRDFLRLRIGIGHPGNRNYVSKYVVQPPNLEDLAKINVSIDNSLNIMDHIVEYQITKAQNTLHSQNK</sequence>
<dbReference type="PANTHER" id="PTHR17224">
    <property type="entry name" value="PEPTIDYL-TRNA HYDROLASE"/>
    <property type="match status" value="1"/>
</dbReference>
<dbReference type="PROSITE" id="PS01196">
    <property type="entry name" value="PEPT_TRNA_HYDROL_2"/>
    <property type="match status" value="1"/>
</dbReference>
<evidence type="ECO:0000256" key="2">
    <source>
        <dbReference type="ARBA" id="ARBA00022555"/>
    </source>
</evidence>
<feature type="binding site" evidence="7">
    <location>
        <position position="17"/>
    </location>
    <ligand>
        <name>tRNA</name>
        <dbReference type="ChEBI" id="CHEBI:17843"/>
    </ligand>
</feature>
<comment type="subunit">
    <text evidence="7">Monomer.</text>
</comment>
<dbReference type="SUPFAM" id="SSF53178">
    <property type="entry name" value="Peptidyl-tRNA hydrolase-like"/>
    <property type="match status" value="1"/>
</dbReference>
<dbReference type="CDD" id="cd00462">
    <property type="entry name" value="PTH"/>
    <property type="match status" value="1"/>
</dbReference>
<feature type="site" description="Stabilizes the basic form of H active site to accept a proton" evidence="7">
    <location>
        <position position="95"/>
    </location>
</feature>
<comment type="catalytic activity">
    <reaction evidence="7 8">
        <text>an N-acyl-L-alpha-aminoacyl-tRNA + H2O = an N-acyl-L-amino acid + a tRNA + H(+)</text>
        <dbReference type="Rhea" id="RHEA:54448"/>
        <dbReference type="Rhea" id="RHEA-COMP:10123"/>
        <dbReference type="Rhea" id="RHEA-COMP:13883"/>
        <dbReference type="ChEBI" id="CHEBI:15377"/>
        <dbReference type="ChEBI" id="CHEBI:15378"/>
        <dbReference type="ChEBI" id="CHEBI:59874"/>
        <dbReference type="ChEBI" id="CHEBI:78442"/>
        <dbReference type="ChEBI" id="CHEBI:138191"/>
        <dbReference type="EC" id="3.1.1.29"/>
    </reaction>
</comment>
<keyword evidence="7" id="KW-0963">Cytoplasm</keyword>
<dbReference type="GO" id="GO:0000049">
    <property type="term" value="F:tRNA binding"/>
    <property type="evidence" value="ECO:0007669"/>
    <property type="project" value="UniProtKB-UniRule"/>
</dbReference>
<comment type="similarity">
    <text evidence="5 7 9">Belongs to the PTH family.</text>
</comment>
<evidence type="ECO:0000256" key="6">
    <source>
        <dbReference type="ARBA" id="ARBA00050038"/>
    </source>
</evidence>
<evidence type="ECO:0000256" key="4">
    <source>
        <dbReference type="ARBA" id="ARBA00022884"/>
    </source>
</evidence>
<name>A0A220VCS2_9GAMM</name>
<evidence type="ECO:0000256" key="8">
    <source>
        <dbReference type="RuleBase" id="RU000673"/>
    </source>
</evidence>
<keyword evidence="3 7" id="KW-0378">Hydrolase</keyword>
<dbReference type="PROSITE" id="PS01195">
    <property type="entry name" value="PEPT_TRNA_HYDROL_1"/>
    <property type="match status" value="1"/>
</dbReference>
<dbReference type="InterPro" id="IPR018171">
    <property type="entry name" value="Pept_tRNA_hydro_CS"/>
</dbReference>
<dbReference type="AlphaFoldDB" id="A0A220VCS2"/>
<evidence type="ECO:0000313" key="10">
    <source>
        <dbReference type="EMBL" id="ASK77773.1"/>
    </source>
</evidence>
<keyword evidence="2 7" id="KW-0820">tRNA-binding</keyword>
<dbReference type="EC" id="3.1.1.29" evidence="1 7"/>
<organism evidence="10 11">
    <name type="scientific">Paraphotobacterium marinum</name>
    <dbReference type="NCBI Taxonomy" id="1755811"/>
    <lineage>
        <taxon>Bacteria</taxon>
        <taxon>Pseudomonadati</taxon>
        <taxon>Pseudomonadota</taxon>
        <taxon>Gammaproteobacteria</taxon>
        <taxon>Vibrionales</taxon>
        <taxon>Vibrionaceae</taxon>
        <taxon>Paraphotobacterium</taxon>
    </lineage>
</organism>
<dbReference type="KEGG" id="pmai:CF386_01060"/>
<feature type="site" description="Discriminates between blocked and unblocked aminoacyl-tRNA" evidence="7">
    <location>
        <position position="12"/>
    </location>
</feature>
<dbReference type="InterPro" id="IPR036416">
    <property type="entry name" value="Pept_tRNA_hydro_sf"/>
</dbReference>
<dbReference type="GO" id="GO:0072344">
    <property type="term" value="P:rescue of stalled ribosome"/>
    <property type="evidence" value="ECO:0007669"/>
    <property type="project" value="UniProtKB-UniRule"/>
</dbReference>
<evidence type="ECO:0000256" key="1">
    <source>
        <dbReference type="ARBA" id="ARBA00013260"/>
    </source>
</evidence>
<dbReference type="PANTHER" id="PTHR17224:SF1">
    <property type="entry name" value="PEPTIDYL-TRNA HYDROLASE"/>
    <property type="match status" value="1"/>
</dbReference>
<dbReference type="Gene3D" id="3.40.50.1470">
    <property type="entry name" value="Peptidyl-tRNA hydrolase"/>
    <property type="match status" value="1"/>
</dbReference>
<accession>A0A220VCS2</accession>
<evidence type="ECO:0000256" key="3">
    <source>
        <dbReference type="ARBA" id="ARBA00022801"/>
    </source>
</evidence>
<dbReference type="InterPro" id="IPR001328">
    <property type="entry name" value="Pept_tRNA_hydro"/>
</dbReference>
<dbReference type="Proteomes" id="UP000242175">
    <property type="component" value="Chromosome large"/>
</dbReference>
<comment type="subcellular location">
    <subcellularLocation>
        <location evidence="7">Cytoplasm</location>
    </subcellularLocation>
</comment>
<gene>
    <name evidence="7" type="primary">pth</name>
    <name evidence="10" type="ORF">CF386_01060</name>
</gene>
<evidence type="ECO:0000256" key="5">
    <source>
        <dbReference type="ARBA" id="ARBA00038063"/>
    </source>
</evidence>
<dbReference type="FunFam" id="3.40.50.1470:FF:000001">
    <property type="entry name" value="Peptidyl-tRNA hydrolase"/>
    <property type="match status" value="1"/>
</dbReference>
<feature type="binding site" evidence="7">
    <location>
        <position position="116"/>
    </location>
    <ligand>
        <name>tRNA</name>
        <dbReference type="ChEBI" id="CHEBI:17843"/>
    </ligand>
</feature>
<proteinExistence type="inferred from homology"/>
<evidence type="ECO:0000313" key="11">
    <source>
        <dbReference type="Proteomes" id="UP000242175"/>
    </source>
</evidence>
<dbReference type="OrthoDB" id="9800507at2"/>
<comment type="function">
    <text evidence="7">Hydrolyzes ribosome-free peptidyl-tRNAs (with 1 or more amino acids incorporated), which drop off the ribosome during protein synthesis, or as a result of ribosome stalling.</text>
</comment>
<dbReference type="NCBIfam" id="TIGR00447">
    <property type="entry name" value="pth"/>
    <property type="match status" value="1"/>
</dbReference>
<dbReference type="GO" id="GO:0004045">
    <property type="term" value="F:peptidyl-tRNA hydrolase activity"/>
    <property type="evidence" value="ECO:0007669"/>
    <property type="project" value="UniProtKB-UniRule"/>
</dbReference>
<evidence type="ECO:0000256" key="9">
    <source>
        <dbReference type="RuleBase" id="RU004320"/>
    </source>
</evidence>
<evidence type="ECO:0000256" key="7">
    <source>
        <dbReference type="HAMAP-Rule" id="MF_00083"/>
    </source>
</evidence>